<reference evidence="1 2" key="1">
    <citation type="journal article" date="2014" name="Agronomy (Basel)">
        <title>A Draft Genome Sequence for Ensete ventricosum, the Drought-Tolerant Tree Against Hunger.</title>
        <authorList>
            <person name="Harrison J."/>
            <person name="Moore K.A."/>
            <person name="Paszkiewicz K."/>
            <person name="Jones T."/>
            <person name="Grant M."/>
            <person name="Ambacheew D."/>
            <person name="Muzemil S."/>
            <person name="Studholme D.J."/>
        </authorList>
    </citation>
    <scope>NUCLEOTIDE SEQUENCE [LARGE SCALE GENOMIC DNA]</scope>
</reference>
<dbReference type="EMBL" id="AMZH03020303">
    <property type="protein sequence ID" value="RRT39300.1"/>
    <property type="molecule type" value="Genomic_DNA"/>
</dbReference>
<dbReference type="Proteomes" id="UP000287651">
    <property type="component" value="Unassembled WGS sequence"/>
</dbReference>
<organism evidence="1 2">
    <name type="scientific">Ensete ventricosum</name>
    <name type="common">Abyssinian banana</name>
    <name type="synonym">Musa ensete</name>
    <dbReference type="NCBI Taxonomy" id="4639"/>
    <lineage>
        <taxon>Eukaryota</taxon>
        <taxon>Viridiplantae</taxon>
        <taxon>Streptophyta</taxon>
        <taxon>Embryophyta</taxon>
        <taxon>Tracheophyta</taxon>
        <taxon>Spermatophyta</taxon>
        <taxon>Magnoliopsida</taxon>
        <taxon>Liliopsida</taxon>
        <taxon>Zingiberales</taxon>
        <taxon>Musaceae</taxon>
        <taxon>Ensete</taxon>
    </lineage>
</organism>
<evidence type="ECO:0000313" key="1">
    <source>
        <dbReference type="EMBL" id="RRT39300.1"/>
    </source>
</evidence>
<accession>A0A426XIN5</accession>
<proteinExistence type="predicted"/>
<gene>
    <name evidence="1" type="ORF">B296_00042726</name>
</gene>
<sequence>MRALRQFSISNLDETIAHHPHRRSLAPACSRLYRVVQTCNRQLVKRRAVLNGVELDRLVYTCTLRPG</sequence>
<dbReference type="AlphaFoldDB" id="A0A426XIN5"/>
<comment type="caution">
    <text evidence="1">The sequence shown here is derived from an EMBL/GenBank/DDBJ whole genome shotgun (WGS) entry which is preliminary data.</text>
</comment>
<protein>
    <submittedName>
        <fullName evidence="1">Uncharacterized protein</fullName>
    </submittedName>
</protein>
<name>A0A426XIN5_ENSVE</name>
<evidence type="ECO:0000313" key="2">
    <source>
        <dbReference type="Proteomes" id="UP000287651"/>
    </source>
</evidence>